<reference evidence="2 3" key="1">
    <citation type="submission" date="2024-02" db="EMBL/GenBank/DDBJ databases">
        <title>Deinococcus aluminii NBRC 112889.</title>
        <authorList>
            <person name="Ichikawa N."/>
            <person name="Katano-Makiyama Y."/>
            <person name="Hidaka K."/>
        </authorList>
    </citation>
    <scope>NUCLEOTIDE SEQUENCE [LARGE SCALE GENOMIC DNA]</scope>
    <source>
        <strain evidence="2 3">NBRC 112889</strain>
    </source>
</reference>
<proteinExistence type="predicted"/>
<sequence>MTHTAPRSSPPLSVHTPTRTSNAKIEVNAAPGTPLGGPLCTGVPRAGCRKVRPDEIGPQHLAYLRRAYLADHAVRTELDRLAGQHRYGRNHIAVFALDEVVAENVLRAIRGLAGQLPYWEALEAS</sequence>
<name>A0ABP9XEP4_9DEIO</name>
<comment type="caution">
    <text evidence="2">The sequence shown here is derived from an EMBL/GenBank/DDBJ whole genome shotgun (WGS) entry which is preliminary data.</text>
</comment>
<dbReference type="EMBL" id="BAABRV010000005">
    <property type="protein sequence ID" value="GAA5533836.1"/>
    <property type="molecule type" value="Genomic_DNA"/>
</dbReference>
<feature type="region of interest" description="Disordered" evidence="1">
    <location>
        <begin position="1"/>
        <end position="22"/>
    </location>
</feature>
<keyword evidence="3" id="KW-1185">Reference proteome</keyword>
<evidence type="ECO:0000313" key="3">
    <source>
        <dbReference type="Proteomes" id="UP001404956"/>
    </source>
</evidence>
<gene>
    <name evidence="2" type="ORF">Dalu01_02244</name>
</gene>
<evidence type="ECO:0000256" key="1">
    <source>
        <dbReference type="SAM" id="MobiDB-lite"/>
    </source>
</evidence>
<protein>
    <submittedName>
        <fullName evidence="2">Uncharacterized protein</fullName>
    </submittedName>
</protein>
<dbReference type="RefSeq" id="WP_345454608.1">
    <property type="nucleotide sequence ID" value="NZ_BAABRV010000005.1"/>
</dbReference>
<organism evidence="2 3">
    <name type="scientific">Deinococcus aluminii</name>
    <dbReference type="NCBI Taxonomy" id="1656885"/>
    <lineage>
        <taxon>Bacteria</taxon>
        <taxon>Thermotogati</taxon>
        <taxon>Deinococcota</taxon>
        <taxon>Deinococci</taxon>
        <taxon>Deinococcales</taxon>
        <taxon>Deinococcaceae</taxon>
        <taxon>Deinococcus</taxon>
    </lineage>
</organism>
<accession>A0ABP9XEP4</accession>
<evidence type="ECO:0000313" key="2">
    <source>
        <dbReference type="EMBL" id="GAA5533836.1"/>
    </source>
</evidence>
<dbReference type="Proteomes" id="UP001404956">
    <property type="component" value="Unassembled WGS sequence"/>
</dbReference>